<accession>A0A9P5U8H3</accession>
<dbReference type="Proteomes" id="UP000772434">
    <property type="component" value="Unassembled WGS sequence"/>
</dbReference>
<feature type="compositionally biased region" description="Basic and acidic residues" evidence="1">
    <location>
        <begin position="1"/>
        <end position="11"/>
    </location>
</feature>
<organism evidence="2 3">
    <name type="scientific">Rhodocollybia butyracea</name>
    <dbReference type="NCBI Taxonomy" id="206335"/>
    <lineage>
        <taxon>Eukaryota</taxon>
        <taxon>Fungi</taxon>
        <taxon>Dikarya</taxon>
        <taxon>Basidiomycota</taxon>
        <taxon>Agaricomycotina</taxon>
        <taxon>Agaricomycetes</taxon>
        <taxon>Agaricomycetidae</taxon>
        <taxon>Agaricales</taxon>
        <taxon>Marasmiineae</taxon>
        <taxon>Omphalotaceae</taxon>
        <taxon>Rhodocollybia</taxon>
    </lineage>
</organism>
<feature type="compositionally biased region" description="Polar residues" evidence="1">
    <location>
        <begin position="133"/>
        <end position="173"/>
    </location>
</feature>
<sequence length="196" mass="21296">MQRPTPQDKKTSASSTHTRFSGTSRSSSSTDFSTVGGNRYELNGYGSGREQNELPNPKPPARGPENTSYFPNAESPVFHGRSNFQVVQGHHIVQNSGVRYPEADGHTNGTYTASYAPQSVPPPSYNGYGGPQDTHSSNVQGPHAQQSRSATMPHAQNANPFPPQNGSGQTRRQSVPPLNPEYAHLDSSQRGRSHRR</sequence>
<name>A0A9P5U8H3_9AGAR</name>
<protein>
    <submittedName>
        <fullName evidence="2">Uncharacterized protein</fullName>
    </submittedName>
</protein>
<proteinExistence type="predicted"/>
<feature type="region of interest" description="Disordered" evidence="1">
    <location>
        <begin position="1"/>
        <end position="81"/>
    </location>
</feature>
<evidence type="ECO:0000313" key="2">
    <source>
        <dbReference type="EMBL" id="KAF9069874.1"/>
    </source>
</evidence>
<evidence type="ECO:0000313" key="3">
    <source>
        <dbReference type="Proteomes" id="UP000772434"/>
    </source>
</evidence>
<keyword evidence="3" id="KW-1185">Reference proteome</keyword>
<feature type="compositionally biased region" description="Low complexity" evidence="1">
    <location>
        <begin position="14"/>
        <end position="34"/>
    </location>
</feature>
<evidence type="ECO:0000256" key="1">
    <source>
        <dbReference type="SAM" id="MobiDB-lite"/>
    </source>
</evidence>
<comment type="caution">
    <text evidence="2">The sequence shown here is derived from an EMBL/GenBank/DDBJ whole genome shotgun (WGS) entry which is preliminary data.</text>
</comment>
<dbReference type="AlphaFoldDB" id="A0A9P5U8H3"/>
<dbReference type="EMBL" id="JADNRY010000046">
    <property type="protein sequence ID" value="KAF9069874.1"/>
    <property type="molecule type" value="Genomic_DNA"/>
</dbReference>
<gene>
    <name evidence="2" type="ORF">BDP27DRAFT_663113</name>
</gene>
<feature type="compositionally biased region" description="Polar residues" evidence="1">
    <location>
        <begin position="107"/>
        <end position="117"/>
    </location>
</feature>
<reference evidence="2" key="1">
    <citation type="submission" date="2020-11" db="EMBL/GenBank/DDBJ databases">
        <authorList>
            <consortium name="DOE Joint Genome Institute"/>
            <person name="Ahrendt S."/>
            <person name="Riley R."/>
            <person name="Andreopoulos W."/>
            <person name="Labutti K."/>
            <person name="Pangilinan J."/>
            <person name="Ruiz-Duenas F.J."/>
            <person name="Barrasa J.M."/>
            <person name="Sanchez-Garcia M."/>
            <person name="Camarero S."/>
            <person name="Miyauchi S."/>
            <person name="Serrano A."/>
            <person name="Linde D."/>
            <person name="Babiker R."/>
            <person name="Drula E."/>
            <person name="Ayuso-Fernandez I."/>
            <person name="Pacheco R."/>
            <person name="Padilla G."/>
            <person name="Ferreira P."/>
            <person name="Barriuso J."/>
            <person name="Kellner H."/>
            <person name="Castanera R."/>
            <person name="Alfaro M."/>
            <person name="Ramirez L."/>
            <person name="Pisabarro A.G."/>
            <person name="Kuo A."/>
            <person name="Tritt A."/>
            <person name="Lipzen A."/>
            <person name="He G."/>
            <person name="Yan M."/>
            <person name="Ng V."/>
            <person name="Cullen D."/>
            <person name="Martin F."/>
            <person name="Rosso M.-N."/>
            <person name="Henrissat B."/>
            <person name="Hibbett D."/>
            <person name="Martinez A.T."/>
            <person name="Grigoriev I.V."/>
        </authorList>
    </citation>
    <scope>NUCLEOTIDE SEQUENCE</scope>
    <source>
        <strain evidence="2">AH 40177</strain>
    </source>
</reference>
<feature type="region of interest" description="Disordered" evidence="1">
    <location>
        <begin position="95"/>
        <end position="196"/>
    </location>
</feature>